<organism evidence="2 3">
    <name type="scientific">Thalassiosira oceanica</name>
    <name type="common">Marine diatom</name>
    <dbReference type="NCBI Taxonomy" id="159749"/>
    <lineage>
        <taxon>Eukaryota</taxon>
        <taxon>Sar</taxon>
        <taxon>Stramenopiles</taxon>
        <taxon>Ochrophyta</taxon>
        <taxon>Bacillariophyta</taxon>
        <taxon>Coscinodiscophyceae</taxon>
        <taxon>Thalassiosirophycidae</taxon>
        <taxon>Thalassiosirales</taxon>
        <taxon>Thalassiosiraceae</taxon>
        <taxon>Thalassiosira</taxon>
    </lineage>
</organism>
<dbReference type="EMBL" id="AGNL01038212">
    <property type="protein sequence ID" value="EJK53226.1"/>
    <property type="molecule type" value="Genomic_DNA"/>
</dbReference>
<protein>
    <submittedName>
        <fullName evidence="2">Uncharacterized protein</fullName>
    </submittedName>
</protein>
<dbReference type="Proteomes" id="UP000266841">
    <property type="component" value="Unassembled WGS sequence"/>
</dbReference>
<evidence type="ECO:0000313" key="2">
    <source>
        <dbReference type="EMBL" id="EJK53226.1"/>
    </source>
</evidence>
<gene>
    <name evidence="2" type="ORF">THAOC_27388</name>
</gene>
<evidence type="ECO:0000256" key="1">
    <source>
        <dbReference type="SAM" id="MobiDB-lite"/>
    </source>
</evidence>
<name>K0RWN9_THAOC</name>
<evidence type="ECO:0000313" key="3">
    <source>
        <dbReference type="Proteomes" id="UP000266841"/>
    </source>
</evidence>
<dbReference type="AlphaFoldDB" id="K0RWN9"/>
<keyword evidence="3" id="KW-1185">Reference proteome</keyword>
<sequence>MAEKGRGQGGSEEDMKQGDGRLANKTPSLDATRTRGNKNSPDRGQGPRPVARPPPVPERGPPLAAPR</sequence>
<feature type="region of interest" description="Disordered" evidence="1">
    <location>
        <begin position="1"/>
        <end position="67"/>
    </location>
</feature>
<feature type="compositionally biased region" description="Pro residues" evidence="1">
    <location>
        <begin position="50"/>
        <end position="67"/>
    </location>
</feature>
<accession>K0RWN9</accession>
<comment type="caution">
    <text evidence="2">The sequence shown here is derived from an EMBL/GenBank/DDBJ whole genome shotgun (WGS) entry which is preliminary data.</text>
</comment>
<proteinExistence type="predicted"/>
<feature type="non-terminal residue" evidence="2">
    <location>
        <position position="67"/>
    </location>
</feature>
<reference evidence="2 3" key="1">
    <citation type="journal article" date="2012" name="Genome Biol.">
        <title>Genome and low-iron response of an oceanic diatom adapted to chronic iron limitation.</title>
        <authorList>
            <person name="Lommer M."/>
            <person name="Specht M."/>
            <person name="Roy A.S."/>
            <person name="Kraemer L."/>
            <person name="Andreson R."/>
            <person name="Gutowska M.A."/>
            <person name="Wolf J."/>
            <person name="Bergner S.V."/>
            <person name="Schilhabel M.B."/>
            <person name="Klostermeier U.C."/>
            <person name="Beiko R.G."/>
            <person name="Rosenstiel P."/>
            <person name="Hippler M."/>
            <person name="Laroche J."/>
        </authorList>
    </citation>
    <scope>NUCLEOTIDE SEQUENCE [LARGE SCALE GENOMIC DNA]</scope>
    <source>
        <strain evidence="2 3">CCMP1005</strain>
    </source>
</reference>